<dbReference type="Proteomes" id="UP001629432">
    <property type="component" value="Unassembled WGS sequence"/>
</dbReference>
<comment type="caution">
    <text evidence="2">The sequence shown here is derived from an EMBL/GenBank/DDBJ whole genome shotgun (WGS) entry which is preliminary data.</text>
</comment>
<gene>
    <name evidence="2" type="ORF">PQQ63_12525</name>
</gene>
<accession>A0ABW9DSK9</accession>
<evidence type="ECO:0000256" key="1">
    <source>
        <dbReference type="SAM" id="MobiDB-lite"/>
    </source>
</evidence>
<feature type="region of interest" description="Disordered" evidence="1">
    <location>
        <begin position="64"/>
        <end position="83"/>
    </location>
</feature>
<evidence type="ECO:0000313" key="2">
    <source>
        <dbReference type="EMBL" id="MFM0637518.1"/>
    </source>
</evidence>
<sequence>MQYWTSALHYLRAQAAQRNKVVFDDSAALTRVLHSPVRHALREHLLRALSLRALSLGGNSTHYPMTSRSLQLPLQPAKDRETT</sequence>
<keyword evidence="3" id="KW-1185">Reference proteome</keyword>
<name>A0ABW9DSK9_9BURK</name>
<dbReference type="RefSeq" id="WP_408336159.1">
    <property type="nucleotide sequence ID" value="NZ_JAQQCF010000009.1"/>
</dbReference>
<dbReference type="EMBL" id="JAQQCF010000009">
    <property type="protein sequence ID" value="MFM0637518.1"/>
    <property type="molecule type" value="Genomic_DNA"/>
</dbReference>
<protein>
    <submittedName>
        <fullName evidence="2">Uncharacterized protein</fullName>
    </submittedName>
</protein>
<proteinExistence type="predicted"/>
<evidence type="ECO:0000313" key="3">
    <source>
        <dbReference type="Proteomes" id="UP001629432"/>
    </source>
</evidence>
<reference evidence="2 3" key="1">
    <citation type="journal article" date="2024" name="Chem. Sci.">
        <title>Discovery of megapolipeptins by genome mining of a Burkholderiales bacteria collection.</title>
        <authorList>
            <person name="Paulo B.S."/>
            <person name="Recchia M.J.J."/>
            <person name="Lee S."/>
            <person name="Fergusson C.H."/>
            <person name="Romanowski S.B."/>
            <person name="Hernandez A."/>
            <person name="Krull N."/>
            <person name="Liu D.Y."/>
            <person name="Cavanagh H."/>
            <person name="Bos A."/>
            <person name="Gray C.A."/>
            <person name="Murphy B.T."/>
            <person name="Linington R.G."/>
            <person name="Eustaquio A.S."/>
        </authorList>
    </citation>
    <scope>NUCLEOTIDE SEQUENCE [LARGE SCALE GENOMIC DNA]</scope>
    <source>
        <strain evidence="2 3">RL17-338-BIC-A</strain>
    </source>
</reference>
<organism evidence="2 3">
    <name type="scientific">Paraburkholderia metrosideri</name>
    <dbReference type="NCBI Taxonomy" id="580937"/>
    <lineage>
        <taxon>Bacteria</taxon>
        <taxon>Pseudomonadati</taxon>
        <taxon>Pseudomonadota</taxon>
        <taxon>Betaproteobacteria</taxon>
        <taxon>Burkholderiales</taxon>
        <taxon>Burkholderiaceae</taxon>
        <taxon>Paraburkholderia</taxon>
    </lineage>
</organism>